<dbReference type="STRING" id="762983.HMPREF9444_00382"/>
<name>E8LI67_SUCHY</name>
<evidence type="ECO:0000313" key="3">
    <source>
        <dbReference type="Proteomes" id="UP000018458"/>
    </source>
</evidence>
<sequence>MRPVTIKSLEFLKTKINRLSKKDSHINELDWSNLSEEQASELIKLLHSLDEKIHSSKNKKKYSPQDLHNFKGKY</sequence>
<dbReference type="HOGENOM" id="CLU_2686442_0_0_6"/>
<organism evidence="2 3">
    <name type="scientific">Succinatimonas hippei (strain DSM 22608 / JCM 16073 / KCTC 15190 / YIT 12066)</name>
    <dbReference type="NCBI Taxonomy" id="762983"/>
    <lineage>
        <taxon>Bacteria</taxon>
        <taxon>Pseudomonadati</taxon>
        <taxon>Pseudomonadota</taxon>
        <taxon>Gammaproteobacteria</taxon>
        <taxon>Aeromonadales</taxon>
        <taxon>Succinivibrionaceae</taxon>
        <taxon>Succinatimonas</taxon>
    </lineage>
</organism>
<accession>E8LI67</accession>
<protein>
    <submittedName>
        <fullName evidence="2">Uncharacterized protein</fullName>
    </submittedName>
</protein>
<evidence type="ECO:0000256" key="1">
    <source>
        <dbReference type="SAM" id="MobiDB-lite"/>
    </source>
</evidence>
<comment type="caution">
    <text evidence="2">The sequence shown here is derived from an EMBL/GenBank/DDBJ whole genome shotgun (WGS) entry which is preliminary data.</text>
</comment>
<evidence type="ECO:0000313" key="2">
    <source>
        <dbReference type="EMBL" id="EFY07799.1"/>
    </source>
</evidence>
<feature type="region of interest" description="Disordered" evidence="1">
    <location>
        <begin position="55"/>
        <end position="74"/>
    </location>
</feature>
<keyword evidence="3" id="KW-1185">Reference proteome</keyword>
<dbReference type="EMBL" id="AEVO01000015">
    <property type="protein sequence ID" value="EFY07799.1"/>
    <property type="molecule type" value="Genomic_DNA"/>
</dbReference>
<reference evidence="2 3" key="1">
    <citation type="submission" date="2011-01" db="EMBL/GenBank/DDBJ databases">
        <authorList>
            <person name="Weinstock G."/>
            <person name="Sodergren E."/>
            <person name="Clifton S."/>
            <person name="Fulton L."/>
            <person name="Fulton B."/>
            <person name="Courtney L."/>
            <person name="Fronick C."/>
            <person name="Harrison M."/>
            <person name="Strong C."/>
            <person name="Farmer C."/>
            <person name="Delahaunty K."/>
            <person name="Markovic C."/>
            <person name="Hall O."/>
            <person name="Minx P."/>
            <person name="Tomlinson C."/>
            <person name="Mitreva M."/>
            <person name="Hou S."/>
            <person name="Chen J."/>
            <person name="Wollam A."/>
            <person name="Pepin K.H."/>
            <person name="Johnson M."/>
            <person name="Bhonagiri V."/>
            <person name="Zhang X."/>
            <person name="Suruliraj S."/>
            <person name="Warren W."/>
            <person name="Chinwalla A."/>
            <person name="Mardis E.R."/>
            <person name="Wilson R.K."/>
        </authorList>
    </citation>
    <scope>NUCLEOTIDE SEQUENCE [LARGE SCALE GENOMIC DNA]</scope>
    <source>
        <strain evidence="3">DSM 22608 / JCM 16073 / KCTC 15190 / YIT 12066</strain>
    </source>
</reference>
<dbReference type="Proteomes" id="UP000018458">
    <property type="component" value="Unassembled WGS sequence"/>
</dbReference>
<gene>
    <name evidence="2" type="ORF">HMPREF9444_00382</name>
</gene>
<dbReference type="RefSeq" id="WP_009142605.1">
    <property type="nucleotide sequence ID" value="NZ_GL830953.1"/>
</dbReference>
<proteinExistence type="predicted"/>
<dbReference type="AlphaFoldDB" id="E8LI67"/>